<evidence type="ECO:0000313" key="3">
    <source>
        <dbReference type="EMBL" id="KAA3678099.1"/>
    </source>
</evidence>
<dbReference type="PANTHER" id="PTHR28556:SF4">
    <property type="entry name" value="TRANSMEMBRANE PROTEIN 106A"/>
    <property type="match status" value="1"/>
</dbReference>
<reference evidence="3 4" key="1">
    <citation type="journal article" date="2019" name="Gigascience">
        <title>Whole-genome sequence of the oriental lung fluke Paragonimus westermani.</title>
        <authorList>
            <person name="Oey H."/>
            <person name="Zakrzewski M."/>
            <person name="Narain K."/>
            <person name="Devi K.R."/>
            <person name="Agatsuma T."/>
            <person name="Nawaratna S."/>
            <person name="Gobert G.N."/>
            <person name="Jones M.K."/>
            <person name="Ragan M.A."/>
            <person name="McManus D.P."/>
            <person name="Krause L."/>
        </authorList>
    </citation>
    <scope>NUCLEOTIDE SEQUENCE [LARGE SCALE GENOMIC DNA]</scope>
    <source>
        <strain evidence="3 4">IND2009</strain>
    </source>
</reference>
<evidence type="ECO:0000256" key="1">
    <source>
        <dbReference type="SAM" id="Phobius"/>
    </source>
</evidence>
<evidence type="ECO:0000259" key="2">
    <source>
        <dbReference type="Pfam" id="PF21002"/>
    </source>
</evidence>
<keyword evidence="1" id="KW-0812">Transmembrane</keyword>
<keyword evidence="1" id="KW-1133">Transmembrane helix</keyword>
<dbReference type="AlphaFoldDB" id="A0A5J4NRN1"/>
<dbReference type="EMBL" id="QNGE01001223">
    <property type="protein sequence ID" value="KAA3678099.1"/>
    <property type="molecule type" value="Genomic_DNA"/>
</dbReference>
<dbReference type="InterPro" id="IPR048511">
    <property type="entry name" value="TMEM106_N"/>
</dbReference>
<name>A0A5J4NRN1_9TREM</name>
<sequence length="180" mass="20096">MRNHSHPGASISCPTCRGTGSIPKESASEYTALIPLSDRRLRPRRTCIKITGAVLLCLLLFTLLLVFLFPRSVHLSSTRPLIFPTIAEVDPEHDTVDLILNVTANLTNYNFVPIIVTRVVVSPSYRSQVLDENVVFPDAVVSSRSTQRVAVPLKLHFMSELAKMCVMPSPYFHQIYITFA</sequence>
<keyword evidence="1" id="KW-0472">Membrane</keyword>
<dbReference type="PANTHER" id="PTHR28556">
    <property type="entry name" value="TRANSMEMBRANE PROTEIN 106B"/>
    <property type="match status" value="1"/>
</dbReference>
<accession>A0A5J4NRN1</accession>
<protein>
    <recommendedName>
        <fullName evidence="2">Transmembrane protein 106 N-terminal domain-containing protein</fullName>
    </recommendedName>
</protein>
<comment type="caution">
    <text evidence="3">The sequence shown here is derived from an EMBL/GenBank/DDBJ whole genome shotgun (WGS) entry which is preliminary data.</text>
</comment>
<gene>
    <name evidence="3" type="ORF">DEA37_0005752</name>
</gene>
<dbReference type="InterPro" id="IPR009790">
    <property type="entry name" value="TMEM106"/>
</dbReference>
<dbReference type="Proteomes" id="UP000324629">
    <property type="component" value="Unassembled WGS sequence"/>
</dbReference>
<feature type="transmembrane region" description="Helical" evidence="1">
    <location>
        <begin position="47"/>
        <end position="69"/>
    </location>
</feature>
<feature type="domain" description="Transmembrane protein 106 N-terminal" evidence="2">
    <location>
        <begin position="9"/>
        <end position="46"/>
    </location>
</feature>
<organism evidence="3 4">
    <name type="scientific">Paragonimus westermani</name>
    <dbReference type="NCBI Taxonomy" id="34504"/>
    <lineage>
        <taxon>Eukaryota</taxon>
        <taxon>Metazoa</taxon>
        <taxon>Spiralia</taxon>
        <taxon>Lophotrochozoa</taxon>
        <taxon>Platyhelminthes</taxon>
        <taxon>Trematoda</taxon>
        <taxon>Digenea</taxon>
        <taxon>Plagiorchiida</taxon>
        <taxon>Troglotremata</taxon>
        <taxon>Troglotrematidae</taxon>
        <taxon>Paragonimus</taxon>
    </lineage>
</organism>
<keyword evidence="4" id="KW-1185">Reference proteome</keyword>
<proteinExistence type="predicted"/>
<evidence type="ECO:0000313" key="4">
    <source>
        <dbReference type="Proteomes" id="UP000324629"/>
    </source>
</evidence>
<dbReference type="Pfam" id="PF21002">
    <property type="entry name" value="TMEM106_N"/>
    <property type="match status" value="1"/>
</dbReference>